<dbReference type="Proteomes" id="UP001479436">
    <property type="component" value="Unassembled WGS sequence"/>
</dbReference>
<evidence type="ECO:0000313" key="2">
    <source>
        <dbReference type="EMBL" id="KAK9768659.1"/>
    </source>
</evidence>
<accession>A0ABR2X4H8</accession>
<dbReference type="PANTHER" id="PTHR33606:SF3">
    <property type="entry name" value="PROTEIN YCII"/>
    <property type="match status" value="1"/>
</dbReference>
<sequence length="136" mass="15549">MSCFRISASTLVKNKPLFQIASVRRLSSSSLAQKQYLVIAKDFIDAEAISRRLATREIHLDRCRELYKQNKMVVVGALRSDDSDYGKMLGSCHIYEAKNVEEVKQIISQDPYIDARVWEDVKIIPLKLVNLSEDSQ</sequence>
<dbReference type="Gene3D" id="3.30.70.1060">
    <property type="entry name" value="Dimeric alpha+beta barrel"/>
    <property type="match status" value="1"/>
</dbReference>
<evidence type="ECO:0000259" key="1">
    <source>
        <dbReference type="Pfam" id="PF03795"/>
    </source>
</evidence>
<reference evidence="2 3" key="1">
    <citation type="submission" date="2023-04" db="EMBL/GenBank/DDBJ databases">
        <title>Genome of Basidiobolus ranarum AG-B5.</title>
        <authorList>
            <person name="Stajich J.E."/>
            <person name="Carter-House D."/>
            <person name="Gryganskyi A."/>
        </authorList>
    </citation>
    <scope>NUCLEOTIDE SEQUENCE [LARGE SCALE GENOMIC DNA]</scope>
    <source>
        <strain evidence="2 3">AG-B5</strain>
    </source>
</reference>
<protein>
    <recommendedName>
        <fullName evidence="1">YCII-related domain-containing protein</fullName>
    </recommendedName>
</protein>
<organism evidence="2 3">
    <name type="scientific">Basidiobolus ranarum</name>
    <dbReference type="NCBI Taxonomy" id="34480"/>
    <lineage>
        <taxon>Eukaryota</taxon>
        <taxon>Fungi</taxon>
        <taxon>Fungi incertae sedis</taxon>
        <taxon>Zoopagomycota</taxon>
        <taxon>Entomophthoromycotina</taxon>
        <taxon>Basidiobolomycetes</taxon>
        <taxon>Basidiobolales</taxon>
        <taxon>Basidiobolaceae</taxon>
        <taxon>Basidiobolus</taxon>
    </lineage>
</organism>
<dbReference type="InterPro" id="IPR011008">
    <property type="entry name" value="Dimeric_a/b-barrel"/>
</dbReference>
<gene>
    <name evidence="2" type="ORF">K7432_000494</name>
</gene>
<dbReference type="EMBL" id="JASJQH010000009">
    <property type="protein sequence ID" value="KAK9768659.1"/>
    <property type="molecule type" value="Genomic_DNA"/>
</dbReference>
<proteinExistence type="predicted"/>
<name>A0ABR2X4H8_9FUNG</name>
<dbReference type="InterPro" id="IPR051807">
    <property type="entry name" value="Sec-metab_biosynth-assoc"/>
</dbReference>
<comment type="caution">
    <text evidence="2">The sequence shown here is derived from an EMBL/GenBank/DDBJ whole genome shotgun (WGS) entry which is preliminary data.</text>
</comment>
<dbReference type="PANTHER" id="PTHR33606">
    <property type="entry name" value="PROTEIN YCII"/>
    <property type="match status" value="1"/>
</dbReference>
<dbReference type="Pfam" id="PF03795">
    <property type="entry name" value="YCII"/>
    <property type="match status" value="1"/>
</dbReference>
<keyword evidence="3" id="KW-1185">Reference proteome</keyword>
<evidence type="ECO:0000313" key="3">
    <source>
        <dbReference type="Proteomes" id="UP001479436"/>
    </source>
</evidence>
<dbReference type="SUPFAM" id="SSF54909">
    <property type="entry name" value="Dimeric alpha+beta barrel"/>
    <property type="match status" value="1"/>
</dbReference>
<dbReference type="InterPro" id="IPR005545">
    <property type="entry name" value="YCII"/>
</dbReference>
<feature type="domain" description="YCII-related" evidence="1">
    <location>
        <begin position="36"/>
        <end position="127"/>
    </location>
</feature>